<dbReference type="OrthoDB" id="4446218at2"/>
<dbReference type="SUPFAM" id="SSF56219">
    <property type="entry name" value="DNase I-like"/>
    <property type="match status" value="1"/>
</dbReference>
<dbReference type="InterPro" id="IPR036691">
    <property type="entry name" value="Endo/exonu/phosph_ase_sf"/>
</dbReference>
<dbReference type="EMBL" id="RBWV01000011">
    <property type="protein sequence ID" value="RKS75597.1"/>
    <property type="molecule type" value="Genomic_DNA"/>
</dbReference>
<dbReference type="InParanoid" id="A0A420XQS6"/>
<organism evidence="2 3">
    <name type="scientific">Motilibacter peucedani</name>
    <dbReference type="NCBI Taxonomy" id="598650"/>
    <lineage>
        <taxon>Bacteria</taxon>
        <taxon>Bacillati</taxon>
        <taxon>Actinomycetota</taxon>
        <taxon>Actinomycetes</taxon>
        <taxon>Motilibacterales</taxon>
        <taxon>Motilibacteraceae</taxon>
        <taxon>Motilibacter</taxon>
    </lineage>
</organism>
<dbReference type="GO" id="GO:0004519">
    <property type="term" value="F:endonuclease activity"/>
    <property type="evidence" value="ECO:0007669"/>
    <property type="project" value="UniProtKB-KW"/>
</dbReference>
<keyword evidence="2" id="KW-0255">Endonuclease</keyword>
<keyword evidence="3" id="KW-1185">Reference proteome</keyword>
<dbReference type="Pfam" id="PF03372">
    <property type="entry name" value="Exo_endo_phos"/>
    <property type="match status" value="1"/>
</dbReference>
<dbReference type="AlphaFoldDB" id="A0A420XQS6"/>
<evidence type="ECO:0000313" key="2">
    <source>
        <dbReference type="EMBL" id="RKS75597.1"/>
    </source>
</evidence>
<name>A0A420XQS6_9ACTN</name>
<protein>
    <submittedName>
        <fullName evidence="2">Endonuclease/exonuclease/phosphatase family metal-dependent hydrolase</fullName>
    </submittedName>
</protein>
<dbReference type="Gene3D" id="3.60.10.10">
    <property type="entry name" value="Endonuclease/exonuclease/phosphatase"/>
    <property type="match status" value="1"/>
</dbReference>
<keyword evidence="2" id="KW-0540">Nuclease</keyword>
<feature type="domain" description="Endonuclease/exonuclease/phosphatase" evidence="1">
    <location>
        <begin position="5"/>
        <end position="255"/>
    </location>
</feature>
<accession>A0A420XQS6</accession>
<keyword evidence="2" id="KW-0378">Hydrolase</keyword>
<proteinExistence type="predicted"/>
<dbReference type="InterPro" id="IPR005135">
    <property type="entry name" value="Endo/exonuclease/phosphatase"/>
</dbReference>
<keyword evidence="2" id="KW-0269">Exonuclease</keyword>
<dbReference type="RefSeq" id="WP_121193349.1">
    <property type="nucleotide sequence ID" value="NZ_RBWV01000011.1"/>
</dbReference>
<dbReference type="GO" id="GO:0004527">
    <property type="term" value="F:exonuclease activity"/>
    <property type="evidence" value="ECO:0007669"/>
    <property type="project" value="UniProtKB-KW"/>
</dbReference>
<sequence>MRVVSLNAWGGALWDELAAWLPTMNADVLCLQEVTRTSGLSGWTAFSDGEHTLPQRADLFDDVRGVLPRHYAQFAASDAGPVRDGAGRPWRQEFGLGTWTSPELTLLSSATRFVHGSFAEHEEWPTGGRPRIAQAVRVGGDGRTVTVVQLHGLRDPAGKADTPERTQQAKRLAAFVDDVRVAGDLVVVCGDLNLLPGSETFAVLRTIGLTDLVGTEDTRTEHYAKPVRHASYLLVSDPGAVRELRIVGRPAVSDHCALVLDV</sequence>
<comment type="caution">
    <text evidence="2">The sequence shown here is derived from an EMBL/GenBank/DDBJ whole genome shotgun (WGS) entry which is preliminary data.</text>
</comment>
<reference evidence="2 3" key="1">
    <citation type="submission" date="2018-10" db="EMBL/GenBank/DDBJ databases">
        <title>Genomic Encyclopedia of Archaeal and Bacterial Type Strains, Phase II (KMG-II): from individual species to whole genera.</title>
        <authorList>
            <person name="Goeker M."/>
        </authorList>
    </citation>
    <scope>NUCLEOTIDE SEQUENCE [LARGE SCALE GENOMIC DNA]</scope>
    <source>
        <strain evidence="2 3">RP-AC37</strain>
    </source>
</reference>
<evidence type="ECO:0000259" key="1">
    <source>
        <dbReference type="Pfam" id="PF03372"/>
    </source>
</evidence>
<evidence type="ECO:0000313" key="3">
    <source>
        <dbReference type="Proteomes" id="UP000281955"/>
    </source>
</evidence>
<dbReference type="Proteomes" id="UP000281955">
    <property type="component" value="Unassembled WGS sequence"/>
</dbReference>
<gene>
    <name evidence="2" type="ORF">CLV35_2071</name>
</gene>